<dbReference type="SUPFAM" id="SSF51695">
    <property type="entry name" value="PLC-like phosphodiesterases"/>
    <property type="match status" value="1"/>
</dbReference>
<evidence type="ECO:0000256" key="5">
    <source>
        <dbReference type="ARBA" id="ARBA00022989"/>
    </source>
</evidence>
<feature type="transmembrane region" description="Helical" evidence="9">
    <location>
        <begin position="237"/>
        <end position="258"/>
    </location>
</feature>
<feature type="domain" description="GP-PDE" evidence="10">
    <location>
        <begin position="272"/>
        <end position="531"/>
    </location>
</feature>
<protein>
    <submittedName>
        <fullName evidence="11">Glycerophosphodiester phosphodiesterase domain containing 4</fullName>
    </submittedName>
</protein>
<feature type="transmembrane region" description="Helical" evidence="9">
    <location>
        <begin position="177"/>
        <end position="202"/>
    </location>
</feature>
<organism evidence="11 12">
    <name type="scientific">Molossus molossus</name>
    <name type="common">Pallas' mastiff bat</name>
    <name type="synonym">Vespertilio molossus</name>
    <dbReference type="NCBI Taxonomy" id="27622"/>
    <lineage>
        <taxon>Eukaryota</taxon>
        <taxon>Metazoa</taxon>
        <taxon>Chordata</taxon>
        <taxon>Craniata</taxon>
        <taxon>Vertebrata</taxon>
        <taxon>Euteleostomi</taxon>
        <taxon>Mammalia</taxon>
        <taxon>Eutheria</taxon>
        <taxon>Laurasiatheria</taxon>
        <taxon>Chiroptera</taxon>
        <taxon>Yangochiroptera</taxon>
        <taxon>Molossidae</taxon>
        <taxon>Molossus</taxon>
    </lineage>
</organism>
<dbReference type="InterPro" id="IPR030395">
    <property type="entry name" value="GP_PDE_dom"/>
</dbReference>
<dbReference type="Gene3D" id="3.20.20.190">
    <property type="entry name" value="Phosphatidylinositol (PI) phosphodiesterase"/>
    <property type="match status" value="1"/>
</dbReference>
<feature type="region of interest" description="Disordered" evidence="8">
    <location>
        <begin position="585"/>
        <end position="627"/>
    </location>
</feature>
<proteinExistence type="inferred from homology"/>
<evidence type="ECO:0000256" key="8">
    <source>
        <dbReference type="SAM" id="MobiDB-lite"/>
    </source>
</evidence>
<reference evidence="11 12" key="1">
    <citation type="journal article" date="2020" name="Nature">
        <title>Six reference-quality genomes reveal evolution of bat adaptations.</title>
        <authorList>
            <person name="Jebb D."/>
            <person name="Huang Z."/>
            <person name="Pippel M."/>
            <person name="Hughes G.M."/>
            <person name="Lavrichenko K."/>
            <person name="Devanna P."/>
            <person name="Winkler S."/>
            <person name="Jermiin L.S."/>
            <person name="Skirmuntt E.C."/>
            <person name="Katzourakis A."/>
            <person name="Burkitt-Gray L."/>
            <person name="Ray D.A."/>
            <person name="Sullivan K.A.M."/>
            <person name="Roscito J.G."/>
            <person name="Kirilenko B.M."/>
            <person name="Davalos L.M."/>
            <person name="Corthals A.P."/>
            <person name="Power M.L."/>
            <person name="Jones G."/>
            <person name="Ransome R.D."/>
            <person name="Dechmann D.K.N."/>
            <person name="Locatelli A.G."/>
            <person name="Puechmaille S.J."/>
            <person name="Fedrigo O."/>
            <person name="Jarvis E.D."/>
            <person name="Hiller M."/>
            <person name="Vernes S.C."/>
            <person name="Myers E.W."/>
            <person name="Teeling E.C."/>
        </authorList>
    </citation>
    <scope>NUCLEOTIDE SEQUENCE [LARGE SCALE GENOMIC DNA]</scope>
    <source>
        <strain evidence="11">MMolMol1</strain>
        <tissue evidence="11">Muscle</tissue>
    </source>
</reference>
<dbReference type="InterPro" id="IPR017946">
    <property type="entry name" value="PLC-like_Pdiesterase_TIM-brl"/>
</dbReference>
<comment type="caution">
    <text evidence="11">The sequence shown here is derived from an EMBL/GenBank/DDBJ whole genome shotgun (WGS) entry which is preliminary data.</text>
</comment>
<dbReference type="AlphaFoldDB" id="A0A7J8EQ65"/>
<keyword evidence="7" id="KW-0325">Glycoprotein</keyword>
<keyword evidence="6 9" id="KW-0472">Membrane</keyword>
<dbReference type="PANTHER" id="PTHR23344:SF13">
    <property type="entry name" value="GLYCEROPHOSPHODIESTER PHOSPHODIESTERASE DOMAIN-CONTAINING PROTEIN 4"/>
    <property type="match status" value="1"/>
</dbReference>
<gene>
    <name evidence="11" type="ORF">HJG59_005574</name>
</gene>
<dbReference type="Pfam" id="PF03009">
    <property type="entry name" value="GDPD"/>
    <property type="match status" value="1"/>
</dbReference>
<dbReference type="Proteomes" id="UP000550707">
    <property type="component" value="Unassembled WGS sequence"/>
</dbReference>
<evidence type="ECO:0000256" key="7">
    <source>
        <dbReference type="ARBA" id="ARBA00023180"/>
    </source>
</evidence>
<dbReference type="GO" id="GO:0016020">
    <property type="term" value="C:membrane"/>
    <property type="evidence" value="ECO:0007669"/>
    <property type="project" value="UniProtKB-SubCell"/>
</dbReference>
<evidence type="ECO:0000256" key="6">
    <source>
        <dbReference type="ARBA" id="ARBA00023136"/>
    </source>
</evidence>
<keyword evidence="4" id="KW-0378">Hydrolase</keyword>
<evidence type="ECO:0000313" key="11">
    <source>
        <dbReference type="EMBL" id="KAF6437658.1"/>
    </source>
</evidence>
<dbReference type="GO" id="GO:0008889">
    <property type="term" value="F:glycerophosphodiester phosphodiesterase activity"/>
    <property type="evidence" value="ECO:0007669"/>
    <property type="project" value="TreeGrafter"/>
</dbReference>
<dbReference type="PROSITE" id="PS51704">
    <property type="entry name" value="GP_PDE"/>
    <property type="match status" value="1"/>
</dbReference>
<keyword evidence="5 9" id="KW-1133">Transmembrane helix</keyword>
<evidence type="ECO:0000256" key="2">
    <source>
        <dbReference type="ARBA" id="ARBA00007277"/>
    </source>
</evidence>
<evidence type="ECO:0000256" key="9">
    <source>
        <dbReference type="SAM" id="Phobius"/>
    </source>
</evidence>
<keyword evidence="3 9" id="KW-0812">Transmembrane</keyword>
<sequence>MEKEDTSNTRQWKKCGPCMAGNCNHECYITCIIGLYSCHWEATPEENSRHGFCCCSLTEQLFYPFLIIAFCVSVLLLFVWIETSNEYHGFDWVVYLVTGYWYFWSLLLLSLFGILFAYTSLLVILGFLLVWEGYELYLHWNHKILIVLVILICTFFMAVLCIYWNDRWLTFGLSLKVFAPYLHLSCITMMVLLSYPVAFYLVTLEQEAIFRRDKITHHKRKRSKIFSRLTKLRAAQVAIGLPFFFILLCLCVVPWGYYSPCLVEKNKLGPKPDLFGHRGAPMLAPENTIMSFEKAVENRAFGLETDIYISIDGVPFLMHDHDLRRTTNIMEVMPNSSRIQSSFFYWSFLSTLNAGKWFVDSWRQPFHNMKPLSEADKEKARKQMIPKLSDLLKIAKQAKKYVIFDLNGPPPKHPFRNTYVRHVVKVILDTKIEQHLIYWLPGFDRDYVKQKAPGFQQVGRLSPVEELRRENISIINVDYKRLFHNGLRDYKAADITINLYIVNKPWVFSLAWCSRIHSVTTDNIELLRQIDYPYYFMVPSYYRIMWLFLDILTVVFIFAIFCFHWWRENQIEKVFESSSSYTDTESISLKRRKSEKAETFSMTVEPLPQAGESPQTPVAPAPDLTRA</sequence>
<evidence type="ECO:0000313" key="12">
    <source>
        <dbReference type="Proteomes" id="UP000550707"/>
    </source>
</evidence>
<feature type="transmembrane region" description="Helical" evidence="9">
    <location>
        <begin position="544"/>
        <end position="566"/>
    </location>
</feature>
<accession>A0A7J8EQ65</accession>
<feature type="transmembrane region" description="Helical" evidence="9">
    <location>
        <begin position="101"/>
        <end position="131"/>
    </location>
</feature>
<evidence type="ECO:0000259" key="10">
    <source>
        <dbReference type="PROSITE" id="PS51704"/>
    </source>
</evidence>
<feature type="transmembrane region" description="Helical" evidence="9">
    <location>
        <begin position="61"/>
        <end position="81"/>
    </location>
</feature>
<name>A0A7J8EQ65_MOLMO</name>
<evidence type="ECO:0000256" key="4">
    <source>
        <dbReference type="ARBA" id="ARBA00022801"/>
    </source>
</evidence>
<evidence type="ECO:0000256" key="3">
    <source>
        <dbReference type="ARBA" id="ARBA00022692"/>
    </source>
</evidence>
<keyword evidence="12" id="KW-1185">Reference proteome</keyword>
<dbReference type="InParanoid" id="A0A7J8EQ65"/>
<comment type="similarity">
    <text evidence="2">Belongs to the glycerophosphoryl diester phosphodiesterase family.</text>
</comment>
<dbReference type="EMBL" id="JACASF010000013">
    <property type="protein sequence ID" value="KAF6437658.1"/>
    <property type="molecule type" value="Genomic_DNA"/>
</dbReference>
<comment type="subcellular location">
    <subcellularLocation>
        <location evidence="1">Membrane</location>
        <topology evidence="1">Multi-pass membrane protein</topology>
    </subcellularLocation>
</comment>
<dbReference type="GO" id="GO:0006629">
    <property type="term" value="P:lipid metabolic process"/>
    <property type="evidence" value="ECO:0007669"/>
    <property type="project" value="InterPro"/>
</dbReference>
<evidence type="ECO:0000256" key="1">
    <source>
        <dbReference type="ARBA" id="ARBA00004141"/>
    </source>
</evidence>
<dbReference type="PANTHER" id="PTHR23344">
    <property type="entry name" value="GLYCEROPHOSPHORYL DIESTER PHOSPHODIESTERASE"/>
    <property type="match status" value="1"/>
</dbReference>
<feature type="transmembrane region" description="Helical" evidence="9">
    <location>
        <begin position="143"/>
        <end position="165"/>
    </location>
</feature>